<feature type="region of interest" description="Disordered" evidence="3">
    <location>
        <begin position="1"/>
        <end position="61"/>
    </location>
</feature>
<gene>
    <name evidence="4" type="ORF">MSPICULIGERA_LOCUS15901</name>
</gene>
<name>A0AA36D0H5_9BILA</name>
<sequence length="158" mass="18236">MKDPGKAMQMSKWKQQDRQPALKTTKLKPSHSMSQDNRRPWGQKPRRLTKRELSDKRSEKQVKDLWALTKPDLVKDKERERLLRRIATQGVVQLFNAVAERQKTVMAAVDKKVKDPKLLSGANFDVNKRRGVAAEDVKEEDQDGAALKTEPDEEELDF</sequence>
<evidence type="ECO:0000256" key="1">
    <source>
        <dbReference type="ARBA" id="ARBA00007462"/>
    </source>
</evidence>
<feature type="non-terminal residue" evidence="4">
    <location>
        <position position="158"/>
    </location>
</feature>
<comment type="caution">
    <text evidence="4">The sequence shown here is derived from an EMBL/GenBank/DDBJ whole genome shotgun (WGS) entry which is preliminary data.</text>
</comment>
<comment type="similarity">
    <text evidence="1">Belongs to the RRP15 family.</text>
</comment>
<evidence type="ECO:0000313" key="5">
    <source>
        <dbReference type="Proteomes" id="UP001177023"/>
    </source>
</evidence>
<feature type="compositionally biased region" description="Basic and acidic residues" evidence="3">
    <location>
        <begin position="50"/>
        <end position="61"/>
    </location>
</feature>
<evidence type="ECO:0000313" key="4">
    <source>
        <dbReference type="EMBL" id="CAJ0577631.1"/>
    </source>
</evidence>
<dbReference type="Proteomes" id="UP001177023">
    <property type="component" value="Unassembled WGS sequence"/>
</dbReference>
<protein>
    <recommendedName>
        <fullName evidence="2">RRP15-like protein</fullName>
    </recommendedName>
</protein>
<dbReference type="GO" id="GO:0000460">
    <property type="term" value="P:maturation of 5.8S rRNA"/>
    <property type="evidence" value="ECO:0007669"/>
    <property type="project" value="TreeGrafter"/>
</dbReference>
<dbReference type="PANTHER" id="PTHR13245">
    <property type="entry name" value="RRP15-LIKE PROTEIN"/>
    <property type="match status" value="1"/>
</dbReference>
<dbReference type="GO" id="GO:0030687">
    <property type="term" value="C:preribosome, large subunit precursor"/>
    <property type="evidence" value="ECO:0007669"/>
    <property type="project" value="TreeGrafter"/>
</dbReference>
<dbReference type="GO" id="GO:0000470">
    <property type="term" value="P:maturation of LSU-rRNA"/>
    <property type="evidence" value="ECO:0007669"/>
    <property type="project" value="TreeGrafter"/>
</dbReference>
<reference evidence="4" key="1">
    <citation type="submission" date="2023-06" db="EMBL/GenBank/DDBJ databases">
        <authorList>
            <person name="Delattre M."/>
        </authorList>
    </citation>
    <scope>NUCLEOTIDE SEQUENCE</scope>
    <source>
        <strain evidence="4">AF72</strain>
    </source>
</reference>
<dbReference type="AlphaFoldDB" id="A0AA36D0H5"/>
<dbReference type="PANTHER" id="PTHR13245:SF14">
    <property type="entry name" value="RRP15-LIKE PROTEIN"/>
    <property type="match status" value="1"/>
</dbReference>
<feature type="region of interest" description="Disordered" evidence="3">
    <location>
        <begin position="133"/>
        <end position="158"/>
    </location>
</feature>
<dbReference type="Pfam" id="PF07890">
    <property type="entry name" value="Rrp15p"/>
    <property type="match status" value="1"/>
</dbReference>
<evidence type="ECO:0000256" key="3">
    <source>
        <dbReference type="SAM" id="MobiDB-lite"/>
    </source>
</evidence>
<dbReference type="EMBL" id="CATQJA010002651">
    <property type="protein sequence ID" value="CAJ0577631.1"/>
    <property type="molecule type" value="Genomic_DNA"/>
</dbReference>
<keyword evidence="5" id="KW-1185">Reference proteome</keyword>
<organism evidence="4 5">
    <name type="scientific">Mesorhabditis spiculigera</name>
    <dbReference type="NCBI Taxonomy" id="96644"/>
    <lineage>
        <taxon>Eukaryota</taxon>
        <taxon>Metazoa</taxon>
        <taxon>Ecdysozoa</taxon>
        <taxon>Nematoda</taxon>
        <taxon>Chromadorea</taxon>
        <taxon>Rhabditida</taxon>
        <taxon>Rhabditina</taxon>
        <taxon>Rhabditomorpha</taxon>
        <taxon>Rhabditoidea</taxon>
        <taxon>Rhabditidae</taxon>
        <taxon>Mesorhabditinae</taxon>
        <taxon>Mesorhabditis</taxon>
    </lineage>
</organism>
<dbReference type="InterPro" id="IPR012459">
    <property type="entry name" value="Rrp15"/>
</dbReference>
<proteinExistence type="inferred from homology"/>
<evidence type="ECO:0000256" key="2">
    <source>
        <dbReference type="ARBA" id="ARBA00017475"/>
    </source>
</evidence>
<accession>A0AA36D0H5</accession>